<name>A0A3M6UGM0_POCDA</name>
<sequence length="902" mass="105878">MYNVAKEKVEILLKENEALKNQLKQRDELLTEHANSSIVDDESAPMTETADPRTPDNVSNAFLEILKRENNSLISENEELKVQVEHLKILQREKEKELERVTQKLTASQTECEKKAQLLKAREKEFSKLQDKLARTEADLQNNQSRVETLEEKAKLLHEGIQSEKRQSENSKEEITTIRTALLESERKIKTLETDLSQQSDKMKVKRERIETLEEENVQMTQELDSLKRQNNATTESYLATTKVLREKDHRIEELEEDNKEKKKQLRVFGEKVEVLTSQNNRLMEDLRQAEEKFANADRSYRQVSKALDDWRKMIEEPGNGADLWDGEKCEGLGKSNRVDREEISEEQKEEDEKSSICSYCDQITAKLKEQEDYSSLKTRELEACIRKLTTEKEALERKVEKERRNSEEFTMRVQQMVQKMENENKTERDDNRKEQRQETEDFFIMFKRFFIKNEGLKKHALKCLSDLEQLQEYLRSCASGVREVIGHADELEPVAKRISLLKSLLQTVVDEFERPLKGEESDTDGNEGSPMEANIRAELSWDDYDREVAFKVFTDNVEDLIQQIDKGKEMRERKVEEFQEVKRAHTALKRVRKRSRQAIERAVARSEIEDLCVEGPPEDIERGSQRTNTRMERWNGWDLLKVIKDLLEQNREVLEMKMDENFNRLQNIVKQQRVQDNVLSDERGQEIGGESVRETMDGKYAIGELELVKRKLSDVQKIIKHLTGSLVEVEHEKKTVESQVDLLNGELHQKESQYEAKCEDLKRVTKTASDQEVSFRNRLQQIASEKDEINSELRRIVGVLKERELELVERSQQLKHLQATYSDKERSMKSKIDALEQENNGVWLDYKEADKRAEIKEKEFKELADRLKKSQRYMHSVFSSLTNMDDELQRARDVEVFSEQD</sequence>
<organism evidence="3 4">
    <name type="scientific">Pocillopora damicornis</name>
    <name type="common">Cauliflower coral</name>
    <name type="synonym">Millepora damicornis</name>
    <dbReference type="NCBI Taxonomy" id="46731"/>
    <lineage>
        <taxon>Eukaryota</taxon>
        <taxon>Metazoa</taxon>
        <taxon>Cnidaria</taxon>
        <taxon>Anthozoa</taxon>
        <taxon>Hexacorallia</taxon>
        <taxon>Scleractinia</taxon>
        <taxon>Astrocoeniina</taxon>
        <taxon>Pocilloporidae</taxon>
        <taxon>Pocillopora</taxon>
    </lineage>
</organism>
<dbReference type="OrthoDB" id="5970573at2759"/>
<dbReference type="AlphaFoldDB" id="A0A3M6UGM0"/>
<dbReference type="Proteomes" id="UP000275408">
    <property type="component" value="Unassembled WGS sequence"/>
</dbReference>
<evidence type="ECO:0000256" key="2">
    <source>
        <dbReference type="SAM" id="MobiDB-lite"/>
    </source>
</evidence>
<dbReference type="STRING" id="46731.A0A3M6UGM0"/>
<reference evidence="3 4" key="1">
    <citation type="journal article" date="2018" name="Sci. Rep.">
        <title>Comparative analysis of the Pocillopora damicornis genome highlights role of immune system in coral evolution.</title>
        <authorList>
            <person name="Cunning R."/>
            <person name="Bay R.A."/>
            <person name="Gillette P."/>
            <person name="Baker A.C."/>
            <person name="Traylor-Knowles N."/>
        </authorList>
    </citation>
    <scope>NUCLEOTIDE SEQUENCE [LARGE SCALE GENOMIC DNA]</scope>
    <source>
        <strain evidence="3">RSMAS</strain>
        <tissue evidence="3">Whole animal</tissue>
    </source>
</reference>
<accession>A0A3M6UGM0</accession>
<proteinExistence type="predicted"/>
<gene>
    <name evidence="3" type="ORF">pdam_00012215</name>
</gene>
<dbReference type="EMBL" id="RCHS01001569">
    <property type="protein sequence ID" value="RMX52821.1"/>
    <property type="molecule type" value="Genomic_DNA"/>
</dbReference>
<protein>
    <submittedName>
        <fullName evidence="3">Uncharacterized protein</fullName>
    </submittedName>
</protein>
<keyword evidence="1" id="KW-0175">Coiled coil</keyword>
<feature type="coiled-coil region" evidence="1">
    <location>
        <begin position="379"/>
        <end position="438"/>
    </location>
</feature>
<evidence type="ECO:0000256" key="1">
    <source>
        <dbReference type="SAM" id="Coils"/>
    </source>
</evidence>
<feature type="coiled-coil region" evidence="1">
    <location>
        <begin position="727"/>
        <end position="754"/>
    </location>
</feature>
<evidence type="ECO:0000313" key="3">
    <source>
        <dbReference type="EMBL" id="RMX52821.1"/>
    </source>
</evidence>
<evidence type="ECO:0000313" key="4">
    <source>
        <dbReference type="Proteomes" id="UP000275408"/>
    </source>
</evidence>
<feature type="coiled-coil region" evidence="1">
    <location>
        <begin position="63"/>
        <end position="307"/>
    </location>
</feature>
<keyword evidence="4" id="KW-1185">Reference proteome</keyword>
<comment type="caution">
    <text evidence="3">The sequence shown here is derived from an EMBL/GenBank/DDBJ whole genome shotgun (WGS) entry which is preliminary data.</text>
</comment>
<feature type="region of interest" description="Disordered" evidence="2">
    <location>
        <begin position="31"/>
        <end position="57"/>
    </location>
</feature>